<keyword evidence="4" id="KW-1185">Reference proteome</keyword>
<dbReference type="InterPro" id="IPR029068">
    <property type="entry name" value="Glyas_Bleomycin-R_OHBP_Dase"/>
</dbReference>
<evidence type="ECO:0000256" key="1">
    <source>
        <dbReference type="ARBA" id="ARBA00022723"/>
    </source>
</evidence>
<dbReference type="GO" id="GO:0004462">
    <property type="term" value="F:lactoylglutathione lyase activity"/>
    <property type="evidence" value="ECO:0007669"/>
    <property type="project" value="InterPro"/>
</dbReference>
<dbReference type="PANTHER" id="PTHR43279:SF1">
    <property type="entry name" value="CATECHOL-2,3-DIOXYGENASE"/>
    <property type="match status" value="1"/>
</dbReference>
<protein>
    <submittedName>
        <fullName evidence="3">VOC family protein</fullName>
    </submittedName>
</protein>
<proteinExistence type="predicted"/>
<dbReference type="Pfam" id="PF00903">
    <property type="entry name" value="Glyoxalase"/>
    <property type="match status" value="2"/>
</dbReference>
<organism evidence="3 4">
    <name type="scientific">Halosimplex litoreum</name>
    <dbReference type="NCBI Taxonomy" id="1198301"/>
    <lineage>
        <taxon>Archaea</taxon>
        <taxon>Methanobacteriati</taxon>
        <taxon>Methanobacteriota</taxon>
        <taxon>Stenosarchaea group</taxon>
        <taxon>Halobacteria</taxon>
        <taxon>Halobacteriales</taxon>
        <taxon>Haloarculaceae</taxon>
        <taxon>Halosimplex</taxon>
    </lineage>
</organism>
<dbReference type="InterPro" id="IPR037523">
    <property type="entry name" value="VOC_core"/>
</dbReference>
<feature type="domain" description="VOC" evidence="2">
    <location>
        <begin position="17"/>
        <end position="132"/>
    </location>
</feature>
<evidence type="ECO:0000313" key="3">
    <source>
        <dbReference type="EMBL" id="QPV61638.1"/>
    </source>
</evidence>
<dbReference type="OrthoDB" id="37941at2157"/>
<dbReference type="Proteomes" id="UP000595001">
    <property type="component" value="Chromosome"/>
</dbReference>
<dbReference type="EMBL" id="CP065856">
    <property type="protein sequence ID" value="QPV61638.1"/>
    <property type="molecule type" value="Genomic_DNA"/>
</dbReference>
<dbReference type="KEGG" id="hlt:I7X12_12835"/>
<feature type="domain" description="VOC" evidence="2">
    <location>
        <begin position="173"/>
        <end position="289"/>
    </location>
</feature>
<keyword evidence="1" id="KW-0479">Metal-binding</keyword>
<dbReference type="PROSITE" id="PS00934">
    <property type="entry name" value="GLYOXALASE_I_1"/>
    <property type="match status" value="1"/>
</dbReference>
<dbReference type="GO" id="GO:0046872">
    <property type="term" value="F:metal ion binding"/>
    <property type="evidence" value="ECO:0007669"/>
    <property type="project" value="UniProtKB-KW"/>
</dbReference>
<gene>
    <name evidence="3" type="ORF">I7X12_12835</name>
</gene>
<dbReference type="PANTHER" id="PTHR43279">
    <property type="entry name" value="CATECHOL-2,3-DIOXYGENASE"/>
    <property type="match status" value="1"/>
</dbReference>
<name>A0A7T3FVW8_9EURY</name>
<dbReference type="AlphaFoldDB" id="A0A7T3FVW8"/>
<dbReference type="RefSeq" id="WP_198060468.1">
    <property type="nucleotide sequence ID" value="NZ_CP065856.1"/>
</dbReference>
<dbReference type="GeneID" id="60589394"/>
<dbReference type="CDD" id="cd16359">
    <property type="entry name" value="VOC_BsCatE_like_C"/>
    <property type="match status" value="1"/>
</dbReference>
<dbReference type="InterPro" id="IPR018146">
    <property type="entry name" value="Glyoxalase_1_CS"/>
</dbReference>
<reference evidence="3 4" key="1">
    <citation type="submission" date="2020-12" db="EMBL/GenBank/DDBJ databases">
        <title>Halosimplex halophilum sp. nov. and Halosimplex salinum sp. nov., two new members of the genus Halosimplex.</title>
        <authorList>
            <person name="Cui H.L."/>
        </authorList>
    </citation>
    <scope>NUCLEOTIDE SEQUENCE [LARGE SCALE GENOMIC DNA]</scope>
    <source>
        <strain evidence="3 4">YGH94</strain>
    </source>
</reference>
<dbReference type="Gene3D" id="3.10.180.10">
    <property type="entry name" value="2,3-Dihydroxybiphenyl 1,2-Dioxygenase, domain 1"/>
    <property type="match status" value="2"/>
</dbReference>
<dbReference type="SUPFAM" id="SSF54593">
    <property type="entry name" value="Glyoxalase/Bleomycin resistance protein/Dihydroxybiphenyl dioxygenase"/>
    <property type="match status" value="2"/>
</dbReference>
<evidence type="ECO:0000313" key="4">
    <source>
        <dbReference type="Proteomes" id="UP000595001"/>
    </source>
</evidence>
<sequence>MTAASETDEPTVPATARLGRTALTVADLDETVAFYRDVVGLAVQARSERAATLGAGGSPVLELLADADAPPRDRTQAGLFHTAVRVPDRAALGAALERIRDRGTLDGASDHYVSEALYCTDPEGNGVEIYTDRPREAWPRADDGTVEIGTAPLDLNALAAESDGAAEASPETDPGHVHLEVTSLDRTRAFYADRLGLGVQTETRGASFLAAGGYHHHVGVNVWNGRTDPAGGRGLAWFEFLLPDAEAVATARRRLSEADAPVTDREPGFEVRDPDGIAVRFRARTPREP</sequence>
<evidence type="ECO:0000259" key="2">
    <source>
        <dbReference type="PROSITE" id="PS51819"/>
    </source>
</evidence>
<accession>A0A7T3FVW8</accession>
<dbReference type="InterPro" id="IPR004360">
    <property type="entry name" value="Glyas_Fos-R_dOase_dom"/>
</dbReference>
<dbReference type="PROSITE" id="PS51819">
    <property type="entry name" value="VOC"/>
    <property type="match status" value="2"/>
</dbReference>